<sequence>MGKDNDDSGDDDDDDNEPQHYQQLLKSIKWLNTCFNYDTTEPEITGECYFDVVVNRNVGWNEPTITIIQHIKKLKEWDMLIGIIVMDLSNKNCWFALDPNTTESYKGNYKNYNPFFFALNKKYGK</sequence>
<proteinExistence type="predicted"/>
<dbReference type="Proteomes" id="UP000663870">
    <property type="component" value="Unassembled WGS sequence"/>
</dbReference>
<protein>
    <submittedName>
        <fullName evidence="2">Uncharacterized protein</fullName>
    </submittedName>
</protein>
<dbReference type="EMBL" id="CAJNOH010010864">
    <property type="protein sequence ID" value="CAF1517985.1"/>
    <property type="molecule type" value="Genomic_DNA"/>
</dbReference>
<name>A0A816FFA7_9BILA</name>
<evidence type="ECO:0000313" key="3">
    <source>
        <dbReference type="Proteomes" id="UP000663870"/>
    </source>
</evidence>
<gene>
    <name evidence="2" type="ORF">JXQ802_LOCUS56037</name>
    <name evidence="1" type="ORF">PYM288_LOCUS39487</name>
</gene>
<evidence type="ECO:0000313" key="2">
    <source>
        <dbReference type="EMBL" id="CAF1660810.1"/>
    </source>
</evidence>
<dbReference type="AlphaFoldDB" id="A0A816FFA7"/>
<comment type="caution">
    <text evidence="2">The sequence shown here is derived from an EMBL/GenBank/DDBJ whole genome shotgun (WGS) entry which is preliminary data.</text>
</comment>
<reference evidence="2" key="1">
    <citation type="submission" date="2021-02" db="EMBL/GenBank/DDBJ databases">
        <authorList>
            <person name="Nowell W R."/>
        </authorList>
    </citation>
    <scope>NUCLEOTIDE SEQUENCE</scope>
</reference>
<evidence type="ECO:0000313" key="1">
    <source>
        <dbReference type="EMBL" id="CAF1517985.1"/>
    </source>
</evidence>
<organism evidence="2 3">
    <name type="scientific">Rotaria sordida</name>
    <dbReference type="NCBI Taxonomy" id="392033"/>
    <lineage>
        <taxon>Eukaryota</taxon>
        <taxon>Metazoa</taxon>
        <taxon>Spiralia</taxon>
        <taxon>Gnathifera</taxon>
        <taxon>Rotifera</taxon>
        <taxon>Eurotatoria</taxon>
        <taxon>Bdelloidea</taxon>
        <taxon>Philodinida</taxon>
        <taxon>Philodinidae</taxon>
        <taxon>Rotaria</taxon>
    </lineage>
</organism>
<keyword evidence="3" id="KW-1185">Reference proteome</keyword>
<dbReference type="Proteomes" id="UP000663854">
    <property type="component" value="Unassembled WGS sequence"/>
</dbReference>
<dbReference type="EMBL" id="CAJNOL010012695">
    <property type="protein sequence ID" value="CAF1660810.1"/>
    <property type="molecule type" value="Genomic_DNA"/>
</dbReference>
<accession>A0A816FFA7</accession>